<accession>A0ABY5WUQ7</accession>
<reference evidence="1" key="1">
    <citation type="submission" date="2021-08" db="EMBL/GenBank/DDBJ databases">
        <authorList>
            <person name="Nwanade C."/>
            <person name="Wang M."/>
            <person name="Masoudi A."/>
            <person name="Yu Z."/>
            <person name="Liu J."/>
        </authorList>
    </citation>
    <scope>NUCLEOTIDE SEQUENCE</scope>
    <source>
        <strain evidence="1">S141</strain>
    </source>
</reference>
<proteinExistence type="predicted"/>
<protein>
    <submittedName>
        <fullName evidence="1">Uncharacterized protein</fullName>
    </submittedName>
</protein>
<organism evidence="1 2">
    <name type="scientific">Leisingera caerulea</name>
    <name type="common">Phaeobacter caeruleus</name>
    <dbReference type="NCBI Taxonomy" id="506591"/>
    <lineage>
        <taxon>Bacteria</taxon>
        <taxon>Pseudomonadati</taxon>
        <taxon>Pseudomonadota</taxon>
        <taxon>Alphaproteobacteria</taxon>
        <taxon>Rhodobacterales</taxon>
        <taxon>Roseobacteraceae</taxon>
        <taxon>Leisingera</taxon>
    </lineage>
</organism>
<sequence>MTFSFEDKGLWDMVERGTGRTPEAHLAAIRPMIMKAPEEISKPLYDWLTGLARTSKGGAVMDPIESVGVMEAGMAAMMNPGGLGRLLEIRAE</sequence>
<name>A0ABY5WUQ7_LEICA</name>
<gene>
    <name evidence="1" type="ORF">K3722_16445</name>
</gene>
<dbReference type="EMBL" id="CP081078">
    <property type="protein sequence ID" value="UWQ58055.1"/>
    <property type="molecule type" value="Genomic_DNA"/>
</dbReference>
<keyword evidence="2" id="KW-1185">Reference proteome</keyword>
<dbReference type="Proteomes" id="UP001058184">
    <property type="component" value="Chromosome"/>
</dbReference>
<evidence type="ECO:0000313" key="2">
    <source>
        <dbReference type="Proteomes" id="UP001058184"/>
    </source>
</evidence>
<evidence type="ECO:0000313" key="1">
    <source>
        <dbReference type="EMBL" id="UWQ58055.1"/>
    </source>
</evidence>
<dbReference type="RefSeq" id="WP_260001998.1">
    <property type="nucleotide sequence ID" value="NZ_CP081078.1"/>
</dbReference>